<evidence type="ECO:0000256" key="1">
    <source>
        <dbReference type="SAM" id="MobiDB-lite"/>
    </source>
</evidence>
<accession>A0A4R8QR79</accession>
<reference evidence="2 3" key="1">
    <citation type="submission" date="2018-11" db="EMBL/GenBank/DDBJ databases">
        <title>Genome sequence and assembly of Colletotrichum spinosum.</title>
        <authorList>
            <person name="Gan P."/>
            <person name="Shirasu K."/>
        </authorList>
    </citation>
    <scope>NUCLEOTIDE SEQUENCE [LARGE SCALE GENOMIC DNA]</scope>
    <source>
        <strain evidence="2 3">CBS 515.97</strain>
    </source>
</reference>
<evidence type="ECO:0000313" key="3">
    <source>
        <dbReference type="Proteomes" id="UP000295083"/>
    </source>
</evidence>
<feature type="region of interest" description="Disordered" evidence="1">
    <location>
        <begin position="1"/>
        <end position="20"/>
    </location>
</feature>
<comment type="caution">
    <text evidence="2">The sequence shown here is derived from an EMBL/GenBank/DDBJ whole genome shotgun (WGS) entry which is preliminary data.</text>
</comment>
<organism evidence="2 3">
    <name type="scientific">Colletotrichum spinosum</name>
    <dbReference type="NCBI Taxonomy" id="1347390"/>
    <lineage>
        <taxon>Eukaryota</taxon>
        <taxon>Fungi</taxon>
        <taxon>Dikarya</taxon>
        <taxon>Ascomycota</taxon>
        <taxon>Pezizomycotina</taxon>
        <taxon>Sordariomycetes</taxon>
        <taxon>Hypocreomycetidae</taxon>
        <taxon>Glomerellales</taxon>
        <taxon>Glomerellaceae</taxon>
        <taxon>Colletotrichum</taxon>
        <taxon>Colletotrichum orbiculare species complex</taxon>
    </lineage>
</organism>
<sequence>MLTFITSGRPSSYVDGRAPPVVNKSPGKKAWVLVDGHGAWGPSPAMQDSPGGSSLQAHGSYGWQICDGMPTSSSIAIT</sequence>
<gene>
    <name evidence="2" type="ORF">C8035_v007245</name>
</gene>
<proteinExistence type="predicted"/>
<dbReference type="Proteomes" id="UP000295083">
    <property type="component" value="Unassembled WGS sequence"/>
</dbReference>
<protein>
    <submittedName>
        <fullName evidence="2">Uncharacterized protein</fullName>
    </submittedName>
</protein>
<keyword evidence="3" id="KW-1185">Reference proteome</keyword>
<name>A0A4R8QR79_9PEZI</name>
<dbReference type="AlphaFoldDB" id="A0A4R8QR79"/>
<dbReference type="EMBL" id="QAPG01000017">
    <property type="protein sequence ID" value="TDZ38325.1"/>
    <property type="molecule type" value="Genomic_DNA"/>
</dbReference>
<feature type="compositionally biased region" description="Polar residues" evidence="1">
    <location>
        <begin position="1"/>
        <end position="10"/>
    </location>
</feature>
<evidence type="ECO:0000313" key="2">
    <source>
        <dbReference type="EMBL" id="TDZ38325.1"/>
    </source>
</evidence>